<evidence type="ECO:0008006" key="4">
    <source>
        <dbReference type="Google" id="ProtNLM"/>
    </source>
</evidence>
<evidence type="ECO:0000313" key="3">
    <source>
        <dbReference type="Proteomes" id="UP000187323"/>
    </source>
</evidence>
<feature type="transmembrane region" description="Helical" evidence="1">
    <location>
        <begin position="301"/>
        <end position="318"/>
    </location>
</feature>
<dbReference type="RefSeq" id="WP_076135359.1">
    <property type="nucleotide sequence ID" value="NZ_MPTO01000012.1"/>
</dbReference>
<evidence type="ECO:0000256" key="1">
    <source>
        <dbReference type="SAM" id="Phobius"/>
    </source>
</evidence>
<name>A0AB36JHR8_9BACL</name>
<dbReference type="Proteomes" id="UP000187323">
    <property type="component" value="Unassembled WGS sequence"/>
</dbReference>
<keyword evidence="1" id="KW-1133">Transmembrane helix</keyword>
<keyword evidence="1" id="KW-0812">Transmembrane</keyword>
<evidence type="ECO:0000313" key="2">
    <source>
        <dbReference type="EMBL" id="OME19794.1"/>
    </source>
</evidence>
<organism evidence="2 3">
    <name type="scientific">Paenibacillus odorifer</name>
    <dbReference type="NCBI Taxonomy" id="189426"/>
    <lineage>
        <taxon>Bacteria</taxon>
        <taxon>Bacillati</taxon>
        <taxon>Bacillota</taxon>
        <taxon>Bacilli</taxon>
        <taxon>Bacillales</taxon>
        <taxon>Paenibacillaceae</taxon>
        <taxon>Paenibacillus</taxon>
    </lineage>
</organism>
<dbReference type="AlphaFoldDB" id="A0AB36JHR8"/>
<keyword evidence="1" id="KW-0472">Membrane</keyword>
<reference evidence="2 3" key="1">
    <citation type="submission" date="2016-10" db="EMBL/GenBank/DDBJ databases">
        <title>Paenibacillus species isolates.</title>
        <authorList>
            <person name="Beno S.M."/>
        </authorList>
    </citation>
    <scope>NUCLEOTIDE SEQUENCE [LARGE SCALE GENOMIC DNA]</scope>
    <source>
        <strain evidence="2 3">FSL H7-0918</strain>
    </source>
</reference>
<accession>A0AB36JHR8</accession>
<sequence>MWMRLLLAVIVFGITTGFTSPMDGQKLVISGDAARINPESGGYVEEIVPGDIREYTIHIMNPTDKEIAALLYVADAMPALNGGKDFTLPDDPDTGSTAWYTTPDRSIILKAGETQSFTMEMQIPESVKPGQYVSVIGVYDSSIRGASERKMGLEVVLDYKLDEAKHREAVPHSAVYTLENGKAYLTVLLVNEGGSLSEPEIVVRVKRQDDPSKLLFEQKSTVNSFYAGTVAQIRVETSRPLSPGSYMAEIKTMLGDRTEQKEFPFEVASGDGRTAPLGNVTQVAEDEAPFRERSIGMRPSYFYGGILLIFVIIVVVLGRKDSRKT</sequence>
<dbReference type="EMBL" id="MPTO01000012">
    <property type="protein sequence ID" value="OME19794.1"/>
    <property type="molecule type" value="Genomic_DNA"/>
</dbReference>
<comment type="caution">
    <text evidence="2">The sequence shown here is derived from an EMBL/GenBank/DDBJ whole genome shotgun (WGS) entry which is preliminary data.</text>
</comment>
<gene>
    <name evidence="2" type="ORF">BSK47_14565</name>
</gene>
<proteinExistence type="predicted"/>
<protein>
    <recommendedName>
        <fullName evidence="4">DUF3324 domain-containing protein</fullName>
    </recommendedName>
</protein>